<evidence type="ECO:0000313" key="1">
    <source>
        <dbReference type="EMBL" id="POA97503.1"/>
    </source>
</evidence>
<dbReference type="Proteomes" id="UP000236416">
    <property type="component" value="Unassembled WGS sequence"/>
</dbReference>
<dbReference type="AlphaFoldDB" id="A0A2K4MKB6"/>
<comment type="caution">
    <text evidence="1">The sequence shown here is derived from an EMBL/GenBank/DDBJ whole genome shotgun (WGS) entry which is preliminary data.</text>
</comment>
<dbReference type="Gene3D" id="3.30.300.20">
    <property type="match status" value="1"/>
</dbReference>
<organism evidence="1 2">
    <name type="scientific">Chromobacterium sinusclupearum</name>
    <dbReference type="NCBI Taxonomy" id="2077146"/>
    <lineage>
        <taxon>Bacteria</taxon>
        <taxon>Pseudomonadati</taxon>
        <taxon>Pseudomonadota</taxon>
        <taxon>Betaproteobacteria</taxon>
        <taxon>Neisseriales</taxon>
        <taxon>Chromobacteriaceae</taxon>
        <taxon>Chromobacterium</taxon>
    </lineage>
</organism>
<keyword evidence="2" id="KW-1185">Reference proteome</keyword>
<gene>
    <name evidence="1" type="ORF">C2134_16895</name>
</gene>
<accession>A0A2K4MKB6</accession>
<dbReference type="RefSeq" id="WP_103321278.1">
    <property type="nucleotide sequence ID" value="NZ_PPTF01000073.1"/>
</dbReference>
<reference evidence="1 2" key="1">
    <citation type="submission" date="2018-01" db="EMBL/GenBank/DDBJ databases">
        <title>Genomic Sequence of Chromobacterium MWU13-2610 from wild cranberry bogs within the Cape Cod National Seashore.</title>
        <authorList>
            <person name="O'Hara-Hanley K."/>
            <person name="Soby S."/>
            <person name="Harrison A."/>
        </authorList>
    </citation>
    <scope>NUCLEOTIDE SEQUENCE [LARGE SCALE GENOMIC DNA]</scope>
    <source>
        <strain evidence="1 2">MWU13-2610</strain>
    </source>
</reference>
<name>A0A2K4MKB6_9NEIS</name>
<dbReference type="Pfam" id="PF02566">
    <property type="entry name" value="OsmC"/>
    <property type="match status" value="1"/>
</dbReference>
<dbReference type="SUPFAM" id="SSF82784">
    <property type="entry name" value="OsmC-like"/>
    <property type="match status" value="1"/>
</dbReference>
<dbReference type="InterPro" id="IPR003718">
    <property type="entry name" value="OsmC/Ohr_fam"/>
</dbReference>
<dbReference type="PANTHER" id="PTHR39624:SF2">
    <property type="entry name" value="OSMC-LIKE PROTEIN"/>
    <property type="match status" value="1"/>
</dbReference>
<dbReference type="InterPro" id="IPR036102">
    <property type="entry name" value="OsmC/Ohrsf"/>
</dbReference>
<dbReference type="InterPro" id="IPR015946">
    <property type="entry name" value="KH_dom-like_a/b"/>
</dbReference>
<dbReference type="EMBL" id="PPTF01000073">
    <property type="protein sequence ID" value="POA97503.1"/>
    <property type="molecule type" value="Genomic_DNA"/>
</dbReference>
<protein>
    <submittedName>
        <fullName evidence="1">Osmotically inducible protein OsmC</fullName>
    </submittedName>
</protein>
<proteinExistence type="predicted"/>
<evidence type="ECO:0000313" key="2">
    <source>
        <dbReference type="Proteomes" id="UP000236416"/>
    </source>
</evidence>
<dbReference type="PANTHER" id="PTHR39624">
    <property type="entry name" value="PROTEIN INVOLVED IN RIMO-MEDIATED BETA-METHYLTHIOLATION OF RIBOSOMAL PROTEIN S12 YCAO"/>
    <property type="match status" value="1"/>
</dbReference>
<sequence length="127" mass="13739">MEVKVTRGSGKLQQVVTAGNHTLLADEPPAIGGEDTGFTPHQLLAASLGACTALTLALYAKRKAWDLADVDVRVAYAERDGAFVLERHMRYIGQLDAEQKARLTEIANQCPIHKVLSGQIRIVSTAE</sequence>